<evidence type="ECO:0000256" key="2">
    <source>
        <dbReference type="ARBA" id="ARBA00022692"/>
    </source>
</evidence>
<feature type="region of interest" description="Disordered" evidence="5">
    <location>
        <begin position="69"/>
        <end position="199"/>
    </location>
</feature>
<evidence type="ECO:0000313" key="9">
    <source>
        <dbReference type="Proteomes" id="UP001219518"/>
    </source>
</evidence>
<keyword evidence="2 6" id="KW-0812">Transmembrane</keyword>
<gene>
    <name evidence="8" type="ORF">KUF71_015738</name>
</gene>
<dbReference type="GO" id="GO:0016020">
    <property type="term" value="C:membrane"/>
    <property type="evidence" value="ECO:0007669"/>
    <property type="project" value="UniProtKB-SubCell"/>
</dbReference>
<comment type="caution">
    <text evidence="8">The sequence shown here is derived from an EMBL/GenBank/DDBJ whole genome shotgun (WGS) entry which is preliminary data.</text>
</comment>
<keyword evidence="3 7" id="KW-0732">Signal</keyword>
<dbReference type="PANTHER" id="PTHR13055">
    <property type="entry name" value="TUMOR ENDOTHELIAL MARKER 7 RELATED"/>
    <property type="match status" value="1"/>
</dbReference>
<dbReference type="EMBL" id="JAHWGI010001288">
    <property type="protein sequence ID" value="KAK3927453.1"/>
    <property type="molecule type" value="Genomic_DNA"/>
</dbReference>
<organism evidence="8 9">
    <name type="scientific">Frankliniella fusca</name>
    <dbReference type="NCBI Taxonomy" id="407009"/>
    <lineage>
        <taxon>Eukaryota</taxon>
        <taxon>Metazoa</taxon>
        <taxon>Ecdysozoa</taxon>
        <taxon>Arthropoda</taxon>
        <taxon>Hexapoda</taxon>
        <taxon>Insecta</taxon>
        <taxon>Pterygota</taxon>
        <taxon>Neoptera</taxon>
        <taxon>Paraneoptera</taxon>
        <taxon>Thysanoptera</taxon>
        <taxon>Terebrantia</taxon>
        <taxon>Thripoidea</taxon>
        <taxon>Thripidae</taxon>
        <taxon>Frankliniella</taxon>
    </lineage>
</organism>
<dbReference type="AlphaFoldDB" id="A0AAE1LPN5"/>
<dbReference type="InterPro" id="IPR031152">
    <property type="entry name" value="PLXDC"/>
</dbReference>
<evidence type="ECO:0000256" key="5">
    <source>
        <dbReference type="SAM" id="MobiDB-lite"/>
    </source>
</evidence>
<name>A0AAE1LPN5_9NEOP</name>
<accession>A0AAE1LPN5</accession>
<evidence type="ECO:0000313" key="8">
    <source>
        <dbReference type="EMBL" id="KAK3927453.1"/>
    </source>
</evidence>
<keyword evidence="6" id="KW-0472">Membrane</keyword>
<feature type="compositionally biased region" description="Polar residues" evidence="5">
    <location>
        <begin position="100"/>
        <end position="110"/>
    </location>
</feature>
<feature type="chain" id="PRO_5042030737" evidence="7">
    <location>
        <begin position="26"/>
        <end position="604"/>
    </location>
</feature>
<evidence type="ECO:0000256" key="7">
    <source>
        <dbReference type="SAM" id="SignalP"/>
    </source>
</evidence>
<reference evidence="8" key="1">
    <citation type="submission" date="2021-07" db="EMBL/GenBank/DDBJ databases">
        <authorList>
            <person name="Catto M.A."/>
            <person name="Jacobson A."/>
            <person name="Kennedy G."/>
            <person name="Labadie P."/>
            <person name="Hunt B.G."/>
            <person name="Srinivasan R."/>
        </authorList>
    </citation>
    <scope>NUCLEOTIDE SEQUENCE</scope>
    <source>
        <strain evidence="8">PL_HMW_Pooled</strain>
        <tissue evidence="8">Head</tissue>
    </source>
</reference>
<evidence type="ECO:0000256" key="4">
    <source>
        <dbReference type="ARBA" id="ARBA00022989"/>
    </source>
</evidence>
<feature type="signal peptide" evidence="7">
    <location>
        <begin position="1"/>
        <end position="25"/>
    </location>
</feature>
<dbReference type="Proteomes" id="UP001219518">
    <property type="component" value="Unassembled WGS sequence"/>
</dbReference>
<dbReference type="PANTHER" id="PTHR13055:SF12">
    <property type="entry name" value="LD40707P"/>
    <property type="match status" value="1"/>
</dbReference>
<keyword evidence="9" id="KW-1185">Reference proteome</keyword>
<keyword evidence="4 6" id="KW-1133">Transmembrane helix</keyword>
<feature type="transmembrane region" description="Helical" evidence="6">
    <location>
        <begin position="548"/>
        <end position="569"/>
    </location>
</feature>
<evidence type="ECO:0000256" key="1">
    <source>
        <dbReference type="ARBA" id="ARBA00004479"/>
    </source>
</evidence>
<protein>
    <submittedName>
        <fullName evidence="8">Plexin domain-containing protein 2</fullName>
    </submittedName>
</protein>
<evidence type="ECO:0000256" key="6">
    <source>
        <dbReference type="SAM" id="Phobius"/>
    </source>
</evidence>
<proteinExistence type="predicted"/>
<feature type="compositionally biased region" description="Basic and acidic residues" evidence="5">
    <location>
        <begin position="189"/>
        <end position="199"/>
    </location>
</feature>
<evidence type="ECO:0000256" key="3">
    <source>
        <dbReference type="ARBA" id="ARBA00022729"/>
    </source>
</evidence>
<reference evidence="8" key="2">
    <citation type="journal article" date="2023" name="BMC Genomics">
        <title>Pest status, molecular evolution, and epigenetic factors derived from the genome assembly of Frankliniella fusca, a thysanopteran phytovirus vector.</title>
        <authorList>
            <person name="Catto M.A."/>
            <person name="Labadie P.E."/>
            <person name="Jacobson A.L."/>
            <person name="Kennedy G.G."/>
            <person name="Srinivasan R."/>
            <person name="Hunt B.G."/>
        </authorList>
    </citation>
    <scope>NUCLEOTIDE SEQUENCE</scope>
    <source>
        <strain evidence="8">PL_HMW_Pooled</strain>
    </source>
</reference>
<sequence length="604" mass="67227">MAFRTPPIILRLGLILVLYAHCAHGSALLNDDFVTYELVDSQSKLDSEDSFLPDMVFVDTGKNVRLRRQLKSDANPSSPVSVGDDDKTKGSGAPKKVPSGFNTTSANSGKPTKFDGPSPVSGEKKTEKSPSSPKQVASITVETKESVPIPASTSSPITVAPPTIKNITAEKPSSNRESPAVKWSNVGHSGEHDDSHDGEVLESDVFPEEITNTTLAQQHVKNKTEDHHTYYNSSTSTVQDLSPFWVDMDSQPKAVTNTMLSQAHRRAATVALTFDFPFYGHLVKNVTIATGGFLYTGEYVHSWLAATQYIAPLMANFDTSLSKDSFVKYVDNVVSTAFTVEWCKVVLQDRPTQGNFSFQVTLHKSGDIVFVYKNVPVDIDEIKDDNHPVKVGLSDAYIIDRTIFFVRRKTIYEYHRVNFPNIRNGTVIYLRALPTCLDMKDCNSCLTEITNFECNWCPSARRCSNGMDRYRQDWLLKGCEPTDANAGKVKQRSDQCTDDEVIIPDTNHVHEIEEPIPQSKAAKHSQDARIDAHQEQVSDEVGVSMSGVVGILLLVVLVCSIGLWVLYAYRHPHSTSGQWLIRYRPSTWSWRRGEARYTAATIHM</sequence>
<comment type="subcellular location">
    <subcellularLocation>
        <location evidence="1">Membrane</location>
        <topology evidence="1">Single-pass type I membrane protein</topology>
    </subcellularLocation>
</comment>